<dbReference type="RefSeq" id="WP_167343466.1">
    <property type="nucleotide sequence ID" value="NZ_CAIJDO010000048.1"/>
</dbReference>
<protein>
    <submittedName>
        <fullName evidence="2">Uncharacterized protein</fullName>
    </submittedName>
</protein>
<reference evidence="2 3" key="1">
    <citation type="submission" date="2020-06" db="EMBL/GenBank/DDBJ databases">
        <authorList>
            <person name="Criscuolo A."/>
        </authorList>
    </citation>
    <scope>NUCLEOTIDE SEQUENCE [LARGE SCALE GENOMIC DNA]</scope>
    <source>
        <strain evidence="3">CIP 110025</strain>
    </source>
</reference>
<proteinExistence type="predicted"/>
<keyword evidence="1" id="KW-0812">Transmembrane</keyword>
<evidence type="ECO:0000313" key="2">
    <source>
        <dbReference type="EMBL" id="CAD0000496.1"/>
    </source>
</evidence>
<evidence type="ECO:0000313" key="3">
    <source>
        <dbReference type="Proteomes" id="UP000556700"/>
    </source>
</evidence>
<accession>A0A6V6YM87</accession>
<comment type="caution">
    <text evidence="2">The sequence shown here is derived from an EMBL/GenBank/DDBJ whole genome shotgun (WGS) entry which is preliminary data.</text>
</comment>
<dbReference type="AlphaFoldDB" id="A0A6V6YM87"/>
<feature type="transmembrane region" description="Helical" evidence="1">
    <location>
        <begin position="31"/>
        <end position="51"/>
    </location>
</feature>
<keyword evidence="1" id="KW-1133">Transmembrane helix</keyword>
<sequence length="57" mass="6138">MTVSNTTLSTASGTFLSILPNLNSEDVLKTVLLAVIGAAVSFTLSFVFKILSTKYRR</sequence>
<gene>
    <name evidence="2" type="ORF">FLACHUCJ7_00077</name>
</gene>
<dbReference type="EMBL" id="CAIJDO010000048">
    <property type="protein sequence ID" value="CAD0000496.1"/>
    <property type="molecule type" value="Genomic_DNA"/>
</dbReference>
<evidence type="ECO:0000256" key="1">
    <source>
        <dbReference type="SAM" id="Phobius"/>
    </source>
</evidence>
<keyword evidence="3" id="KW-1185">Reference proteome</keyword>
<keyword evidence="1" id="KW-0472">Membrane</keyword>
<organism evidence="2 3">
    <name type="scientific">Flavobacterium chungangense</name>
    <dbReference type="NCBI Taxonomy" id="554283"/>
    <lineage>
        <taxon>Bacteria</taxon>
        <taxon>Pseudomonadati</taxon>
        <taxon>Bacteroidota</taxon>
        <taxon>Flavobacteriia</taxon>
        <taxon>Flavobacteriales</taxon>
        <taxon>Flavobacteriaceae</taxon>
        <taxon>Flavobacterium</taxon>
    </lineage>
</organism>
<name>A0A6V6YM87_9FLAO</name>
<dbReference type="Proteomes" id="UP000556700">
    <property type="component" value="Unassembled WGS sequence"/>
</dbReference>